<comment type="caution">
    <text evidence="5">The sequence shown here is derived from an EMBL/GenBank/DDBJ whole genome shotgun (WGS) entry which is preliminary data.</text>
</comment>
<dbReference type="CDD" id="cd19438">
    <property type="entry name" value="lipocalin_Blc-like"/>
    <property type="match status" value="1"/>
</dbReference>
<dbReference type="InterPro" id="IPR022272">
    <property type="entry name" value="Lipocalin_CS"/>
</dbReference>
<reference evidence="5 6" key="1">
    <citation type="submission" date="2019-07" db="EMBL/GenBank/DDBJ databases">
        <title>Insights of Desulfuromonas acetexigens electromicrobiology.</title>
        <authorList>
            <person name="Katuri K."/>
            <person name="Sapireddy V."/>
            <person name="Shaw D.R."/>
            <person name="Saikaly P."/>
        </authorList>
    </citation>
    <scope>NUCLEOTIDE SEQUENCE [LARGE SCALE GENOMIC DNA]</scope>
    <source>
        <strain evidence="5 6">2873</strain>
    </source>
</reference>
<dbReference type="InterPro" id="IPR002446">
    <property type="entry name" value="Lipocalin_bac"/>
</dbReference>
<dbReference type="Pfam" id="PF08212">
    <property type="entry name" value="Lipocalin_2"/>
    <property type="match status" value="1"/>
</dbReference>
<feature type="chain" id="PRO_5022279917" evidence="2">
    <location>
        <begin position="19"/>
        <end position="179"/>
    </location>
</feature>
<dbReference type="InterPro" id="IPR047202">
    <property type="entry name" value="Lipocalin_Blc-like_dom"/>
</dbReference>
<keyword evidence="6" id="KW-1185">Reference proteome</keyword>
<dbReference type="Gene3D" id="2.40.128.20">
    <property type="match status" value="1"/>
</dbReference>
<dbReference type="Proteomes" id="UP000317155">
    <property type="component" value="Unassembled WGS sequence"/>
</dbReference>
<evidence type="ECO:0000259" key="4">
    <source>
        <dbReference type="Pfam" id="PF08212"/>
    </source>
</evidence>
<evidence type="ECO:0000313" key="5">
    <source>
        <dbReference type="EMBL" id="TRO82300.1"/>
    </source>
</evidence>
<proteinExistence type="inferred from homology"/>
<dbReference type="PANTHER" id="PTHR10612">
    <property type="entry name" value="APOLIPOPROTEIN D"/>
    <property type="match status" value="1"/>
</dbReference>
<protein>
    <submittedName>
        <fullName evidence="5">Lipocalin family protein</fullName>
    </submittedName>
</protein>
<feature type="lipid moiety-binding region" description="S-diacylglycerol cysteine" evidence="3">
    <location>
        <position position="16"/>
    </location>
</feature>
<dbReference type="AlphaFoldDB" id="A0A550JGG7"/>
<dbReference type="PROSITE" id="PS00213">
    <property type="entry name" value="LIPOCALIN"/>
    <property type="match status" value="1"/>
</dbReference>
<dbReference type="PRINTS" id="PR01171">
    <property type="entry name" value="BCTLIPOCALIN"/>
</dbReference>
<dbReference type="OrthoDB" id="9793905at2"/>
<dbReference type="PIRSF" id="PIRSF036893">
    <property type="entry name" value="Lipocalin_ApoD"/>
    <property type="match status" value="1"/>
</dbReference>
<evidence type="ECO:0000313" key="6">
    <source>
        <dbReference type="Proteomes" id="UP000317155"/>
    </source>
</evidence>
<dbReference type="PROSITE" id="PS51257">
    <property type="entry name" value="PROKAR_LIPOPROTEIN"/>
    <property type="match status" value="1"/>
</dbReference>
<dbReference type="InterPro" id="IPR000566">
    <property type="entry name" value="Lipocln_cytosolic_FA-bd_dom"/>
</dbReference>
<feature type="domain" description="Lipocalin/cytosolic fatty-acid binding" evidence="4">
    <location>
        <begin position="29"/>
        <end position="169"/>
    </location>
</feature>
<feature type="signal peptide" evidence="2">
    <location>
        <begin position="1"/>
        <end position="18"/>
    </location>
</feature>
<gene>
    <name evidence="5" type="ORF">FL622_06905</name>
</gene>
<comment type="similarity">
    <text evidence="1 2">Belongs to the calycin superfamily. Lipocalin family.</text>
</comment>
<dbReference type="SUPFAM" id="SSF50814">
    <property type="entry name" value="Lipocalins"/>
    <property type="match status" value="1"/>
</dbReference>
<name>A0A550JGG7_9BACT</name>
<evidence type="ECO:0000256" key="3">
    <source>
        <dbReference type="PIRSR" id="PIRSR036893-52"/>
    </source>
</evidence>
<dbReference type="PANTHER" id="PTHR10612:SF34">
    <property type="entry name" value="APOLIPOPROTEIN D"/>
    <property type="match status" value="1"/>
</dbReference>
<dbReference type="EMBL" id="VJVV01000004">
    <property type="protein sequence ID" value="TRO82300.1"/>
    <property type="molecule type" value="Genomic_DNA"/>
</dbReference>
<dbReference type="GO" id="GO:0006950">
    <property type="term" value="P:response to stress"/>
    <property type="evidence" value="ECO:0007669"/>
    <property type="project" value="UniProtKB-ARBA"/>
</dbReference>
<keyword evidence="3" id="KW-0449">Lipoprotein</keyword>
<evidence type="ECO:0000256" key="2">
    <source>
        <dbReference type="PIRNR" id="PIRNR036893"/>
    </source>
</evidence>
<accession>A0A550JGG7</accession>
<feature type="lipid moiety-binding region" description="N-palmitoyl cysteine" evidence="3">
    <location>
        <position position="16"/>
    </location>
</feature>
<keyword evidence="3" id="KW-0564">Palmitate</keyword>
<evidence type="ECO:0000256" key="1">
    <source>
        <dbReference type="ARBA" id="ARBA00006889"/>
    </source>
</evidence>
<dbReference type="RefSeq" id="WP_092057349.1">
    <property type="nucleotide sequence ID" value="NZ_FOJJ01000034.1"/>
</dbReference>
<keyword evidence="2" id="KW-0732">Signal</keyword>
<sequence length="179" mass="20558">MKHILLTLSLLLTTACSASLPPLKTIDNVDIQRFMGAWYVIACIPTFIETEAYNAVETYRLDPDGSIDTVFTFNKGGFDGPRKRYNPRGFIVDTVNNATWGMRFVWPFKAEYLITHLNEDYTQTVIGRNKRDYVWIMARSPQIPEADYLRLVKELEGQGYDITKLRRVPHLPPNNGTQP</sequence>
<organism evidence="5 6">
    <name type="scientific">Trichloromonas acetexigens</name>
    <dbReference type="NCBI Taxonomy" id="38815"/>
    <lineage>
        <taxon>Bacteria</taxon>
        <taxon>Pseudomonadati</taxon>
        <taxon>Thermodesulfobacteriota</taxon>
        <taxon>Desulfuromonadia</taxon>
        <taxon>Desulfuromonadales</taxon>
        <taxon>Trichloromonadaceae</taxon>
        <taxon>Trichloromonas</taxon>
    </lineage>
</organism>
<dbReference type="InterPro" id="IPR012674">
    <property type="entry name" value="Calycin"/>
</dbReference>
<dbReference type="InterPro" id="IPR022271">
    <property type="entry name" value="Lipocalin_ApoD"/>
</dbReference>